<accession>A0ABV4NNG5</accession>
<dbReference type="Proteomes" id="UP001569414">
    <property type="component" value="Unassembled WGS sequence"/>
</dbReference>
<comment type="similarity">
    <text evidence="1">Belongs to the NAPRTase family.</text>
</comment>
<evidence type="ECO:0000313" key="10">
    <source>
        <dbReference type="Proteomes" id="UP001569414"/>
    </source>
</evidence>
<protein>
    <recommendedName>
        <fullName evidence="7">Nicotinamide phosphoribosyltransferase</fullName>
        <ecNumber evidence="6">2.4.2.12</ecNumber>
    </recommendedName>
</protein>
<keyword evidence="4" id="KW-0808">Transferase</keyword>
<evidence type="ECO:0000256" key="2">
    <source>
        <dbReference type="ARBA" id="ARBA00022642"/>
    </source>
</evidence>
<name>A0ABV4NNG5_9GAMM</name>
<evidence type="ECO:0000256" key="4">
    <source>
        <dbReference type="ARBA" id="ARBA00022679"/>
    </source>
</evidence>
<dbReference type="EMBL" id="JBGMEL010000008">
    <property type="protein sequence ID" value="MFA0790865.1"/>
    <property type="molecule type" value="Genomic_DNA"/>
</dbReference>
<evidence type="ECO:0000256" key="1">
    <source>
        <dbReference type="ARBA" id="ARBA00010897"/>
    </source>
</evidence>
<evidence type="ECO:0000259" key="8">
    <source>
        <dbReference type="Pfam" id="PF04095"/>
    </source>
</evidence>
<keyword evidence="3" id="KW-0328">Glycosyltransferase</keyword>
<evidence type="ECO:0000256" key="5">
    <source>
        <dbReference type="ARBA" id="ARBA00035007"/>
    </source>
</evidence>
<dbReference type="InterPro" id="IPR036068">
    <property type="entry name" value="Nicotinate_pribotase-like_C"/>
</dbReference>
<sequence>MTSWSREHEADAYANMLEQFSKDGRLLAVVSDSYDLWNALENIWGGELKEYVELNGGTLVIRLGSGDPVEVVTQTIERLIDIFGARINGKNTGFCQNLSA</sequence>
<comment type="caution">
    <text evidence="9">The sequence shown here is derived from an EMBL/GenBank/DDBJ whole genome shotgun (WGS) entry which is preliminary data.</text>
</comment>
<dbReference type="EC" id="2.4.2.12" evidence="6"/>
<gene>
    <name evidence="9" type="ORF">ACCI51_09945</name>
</gene>
<evidence type="ECO:0000256" key="6">
    <source>
        <dbReference type="ARBA" id="ARBA00035024"/>
    </source>
</evidence>
<dbReference type="RefSeq" id="WP_371843454.1">
    <property type="nucleotide sequence ID" value="NZ_JBGMEL010000008.1"/>
</dbReference>
<proteinExistence type="inferred from homology"/>
<organism evidence="9 10">
    <name type="scientific">Microbulbifer echini</name>
    <dbReference type="NCBI Taxonomy" id="1529067"/>
    <lineage>
        <taxon>Bacteria</taxon>
        <taxon>Pseudomonadati</taxon>
        <taxon>Pseudomonadota</taxon>
        <taxon>Gammaproteobacteria</taxon>
        <taxon>Cellvibrionales</taxon>
        <taxon>Microbulbiferaceae</taxon>
        <taxon>Microbulbifer</taxon>
    </lineage>
</organism>
<dbReference type="PANTHER" id="PTHR43816:SF1">
    <property type="entry name" value="NICOTINAMIDE PHOSPHORIBOSYLTRANSFERASE"/>
    <property type="match status" value="1"/>
</dbReference>
<reference evidence="9 10" key="1">
    <citation type="submission" date="2024-08" db="EMBL/GenBank/DDBJ databases">
        <authorList>
            <person name="Ishaq N."/>
        </authorList>
    </citation>
    <scope>NUCLEOTIDE SEQUENCE [LARGE SCALE GENOMIC DNA]</scope>
    <source>
        <strain evidence="9 10">JCM 30400</strain>
    </source>
</reference>
<comment type="pathway">
    <text evidence="5">Cofactor biosynthesis; NAD(+) biosynthesis; nicotinamide D-ribonucleotide from 5-phospho-alpha-D-ribose 1-diphosphate and nicotinamide: step 1/1.</text>
</comment>
<dbReference type="Pfam" id="PF04095">
    <property type="entry name" value="NAPRTase"/>
    <property type="match status" value="1"/>
</dbReference>
<dbReference type="SUPFAM" id="SSF51690">
    <property type="entry name" value="Nicotinate/Quinolinate PRTase C-terminal domain-like"/>
    <property type="match status" value="1"/>
</dbReference>
<evidence type="ECO:0000313" key="9">
    <source>
        <dbReference type="EMBL" id="MFA0790865.1"/>
    </source>
</evidence>
<dbReference type="InterPro" id="IPR041525">
    <property type="entry name" value="N/Namide_PRibTrfase"/>
</dbReference>
<dbReference type="Gene3D" id="3.20.20.70">
    <property type="entry name" value="Aldolase class I"/>
    <property type="match status" value="1"/>
</dbReference>
<evidence type="ECO:0000256" key="3">
    <source>
        <dbReference type="ARBA" id="ARBA00022676"/>
    </source>
</evidence>
<dbReference type="InterPro" id="IPR016471">
    <property type="entry name" value="Nicotinamide_PRibTrfase"/>
</dbReference>
<feature type="domain" description="Nicotinate/nicotinamide phosphoribosyltransferase" evidence="8">
    <location>
        <begin position="1"/>
        <end position="90"/>
    </location>
</feature>
<keyword evidence="10" id="KW-1185">Reference proteome</keyword>
<keyword evidence="2" id="KW-0662">Pyridine nucleotide biosynthesis</keyword>
<dbReference type="PANTHER" id="PTHR43816">
    <property type="entry name" value="NICOTINAMIDE PHOSPHORIBOSYLTRANSFERASE"/>
    <property type="match status" value="1"/>
</dbReference>
<dbReference type="InterPro" id="IPR013785">
    <property type="entry name" value="Aldolase_TIM"/>
</dbReference>
<evidence type="ECO:0000256" key="7">
    <source>
        <dbReference type="ARBA" id="ARBA00035036"/>
    </source>
</evidence>